<gene>
    <name evidence="4" type="ORF">ADL12_43325</name>
</gene>
<feature type="region of interest" description="Disordered" evidence="1">
    <location>
        <begin position="1"/>
        <end position="22"/>
    </location>
</feature>
<keyword evidence="2" id="KW-1133">Transmembrane helix</keyword>
<dbReference type="Pfam" id="PF11259">
    <property type="entry name" value="DUF3060"/>
    <property type="match status" value="1"/>
</dbReference>
<name>A0A117MKD9_9ACTN</name>
<feature type="transmembrane region" description="Helical" evidence="2">
    <location>
        <begin position="51"/>
        <end position="73"/>
    </location>
</feature>
<dbReference type="InterPro" id="IPR007111">
    <property type="entry name" value="NACHT_NTPase"/>
</dbReference>
<organism evidence="4 5">
    <name type="scientific">Streptomyces regalis</name>
    <dbReference type="NCBI Taxonomy" id="68262"/>
    <lineage>
        <taxon>Bacteria</taxon>
        <taxon>Bacillati</taxon>
        <taxon>Actinomycetota</taxon>
        <taxon>Actinomycetes</taxon>
        <taxon>Kitasatosporales</taxon>
        <taxon>Streptomycetaceae</taxon>
        <taxon>Streptomyces</taxon>
    </lineage>
</organism>
<feature type="compositionally biased region" description="Basic and acidic residues" evidence="1">
    <location>
        <begin position="367"/>
        <end position="385"/>
    </location>
</feature>
<dbReference type="PROSITE" id="PS50837">
    <property type="entry name" value="NACHT"/>
    <property type="match status" value="1"/>
</dbReference>
<dbReference type="Gene3D" id="3.40.50.300">
    <property type="entry name" value="P-loop containing nucleotide triphosphate hydrolases"/>
    <property type="match status" value="1"/>
</dbReference>
<dbReference type="InterPro" id="IPR027417">
    <property type="entry name" value="P-loop_NTPase"/>
</dbReference>
<feature type="transmembrane region" description="Helical" evidence="2">
    <location>
        <begin position="85"/>
        <end position="103"/>
    </location>
</feature>
<evidence type="ECO:0000313" key="5">
    <source>
        <dbReference type="Proteomes" id="UP000053923"/>
    </source>
</evidence>
<dbReference type="SUPFAM" id="SSF52540">
    <property type="entry name" value="P-loop containing nucleoside triphosphate hydrolases"/>
    <property type="match status" value="1"/>
</dbReference>
<feature type="region of interest" description="Disordered" evidence="1">
    <location>
        <begin position="1006"/>
        <end position="1060"/>
    </location>
</feature>
<evidence type="ECO:0000256" key="1">
    <source>
        <dbReference type="SAM" id="MobiDB-lite"/>
    </source>
</evidence>
<proteinExistence type="predicted"/>
<evidence type="ECO:0000256" key="2">
    <source>
        <dbReference type="SAM" id="Phobius"/>
    </source>
</evidence>
<dbReference type="EMBL" id="LLZG01000400">
    <property type="protein sequence ID" value="KUL22074.1"/>
    <property type="molecule type" value="Genomic_DNA"/>
</dbReference>
<evidence type="ECO:0000313" key="4">
    <source>
        <dbReference type="EMBL" id="KUL22074.1"/>
    </source>
</evidence>
<sequence length="1141" mass="122315">MAHEGPDPAGNPEQPGSTTNINLGDTLNLVQTGVFKGNVVFAGGSGTPWPAFAWLTASMLLSAAAGLLGWLALDRVSSPAPAGPTWALAGAGLTCLGGMSWGLRRCSAAWRAYRSLGMRHRLLVAADHLAHATAAAWQKEEKALRLYDPKAMPVRWRTATGHDSWEIICDGDKDVSPRDLDGQFADILAVFRKVPSRRLVVLGGPGSGKSVLAVRFLLDYLTDRREDQQTAPVAVLLSLSSWNPSAQPKFMEWAASRIARDYPALADMGGTGSSAAAELLDNGRLLLVLDGFDELAAEARPQVLRALNAMRGRDEGKVLLTSRPAEYAAAVEEAGFLSAAAVIELESLGTEDLRHFLPLTVGTNGRKTSDGSDNHDGPGGKDPSGDSKWQPVLDALSGSGLVHGPDGEQKSARAAMLRDVLSTPLMVALARTAYSDTSASPDELLKSKRFRKREKVEDHLLDQFVTAVYRTPPSTYSTPTDRWSADEARDWLRSLARRLQRLGLREIVWWRLSPGVPEACRLALETAALALTLGVTGWLVFGQPQRTEQPPPPAALIVQSAVCLIALLTRRPRGTDTGIAPRRLVVRGRLRAFVTQASLAAAVVLPVGLAMRVNPVILAVLPLLFGMRRLVDHAVDISRAGSPQELLRADRTAVVVLAPVYALRGEGPGAVRSWLLAFAALGPLLVTAAWHRTGGRDVVGPLIWTAGGASSFIALALLGVAGSAWWGFTATRIALALTGRLPWGFASFLEDAHRRGVLRQAGGVYEFRHARLQDRLAGGTAPQPAPPRRALLPPPGANLTAMPLALVALLSVSFTPGAPGPYDFAGVYCPILDDLPQGYHASLADDDTDATAGDESDVDAADDWKALSCMWTGETDIDSAPPLDGSSWIPMPDTSYVGTYSLQFRITVVPPKTSRSAVDMASWAFDELRRNYGDQRVPGLGDEALIDGLQGGISRVLVRTGNIVIQTTVTEQRSACHSTVGNIAVTQTAQTLRELGVKRGIAPPDYEADRWCGTSSGAQDEDASETPDPTPSPAPEETEEEPPLPTELTIESDGTRKSHDCRGGRVEVYADEVQLTLNGNCGEVSVHGELNYVAVWHTDELSVGGNRNTVYCVEAAKDVYRQPALPGERYTTYHTIINCYP</sequence>
<dbReference type="InterPro" id="IPR021417">
    <property type="entry name" value="DUF3060"/>
</dbReference>
<dbReference type="RefSeq" id="WP_062713848.1">
    <property type="nucleotide sequence ID" value="NZ_LLZG01000400.1"/>
</dbReference>
<dbReference type="OrthoDB" id="419058at2"/>
<dbReference type="Pfam" id="PF05729">
    <property type="entry name" value="NACHT"/>
    <property type="match status" value="1"/>
</dbReference>
<accession>A0A117MKD9</accession>
<reference evidence="5" key="1">
    <citation type="submission" date="2015-10" db="EMBL/GenBank/DDBJ databases">
        <authorList>
            <person name="Ju K.-S."/>
            <person name="Doroghazi J.R."/>
            <person name="Metcalf W.W."/>
        </authorList>
    </citation>
    <scope>NUCLEOTIDE SEQUENCE [LARGE SCALE GENOMIC DNA]</scope>
    <source>
        <strain evidence="5">NRRL 3151</strain>
    </source>
</reference>
<dbReference type="Proteomes" id="UP000053923">
    <property type="component" value="Unassembled WGS sequence"/>
</dbReference>
<dbReference type="AlphaFoldDB" id="A0A117MKD9"/>
<comment type="caution">
    <text evidence="4">The sequence shown here is derived from an EMBL/GenBank/DDBJ whole genome shotgun (WGS) entry which is preliminary data.</text>
</comment>
<keyword evidence="2" id="KW-0472">Membrane</keyword>
<feature type="domain" description="NACHT" evidence="3">
    <location>
        <begin position="197"/>
        <end position="324"/>
    </location>
</feature>
<feature type="region of interest" description="Disordered" evidence="1">
    <location>
        <begin position="361"/>
        <end position="409"/>
    </location>
</feature>
<keyword evidence="5" id="KW-1185">Reference proteome</keyword>
<protein>
    <recommendedName>
        <fullName evidence="3">NACHT domain-containing protein</fullName>
    </recommendedName>
</protein>
<keyword evidence="2" id="KW-0812">Transmembrane</keyword>
<evidence type="ECO:0000259" key="3">
    <source>
        <dbReference type="PROSITE" id="PS50837"/>
    </source>
</evidence>